<evidence type="ECO:0000256" key="1">
    <source>
        <dbReference type="ARBA" id="ARBA00004604"/>
    </source>
</evidence>
<feature type="region of interest" description="Disordered" evidence="4">
    <location>
        <begin position="215"/>
        <end position="234"/>
    </location>
</feature>
<comment type="similarity">
    <text evidence="2">Belongs to the FRG1 family.</text>
</comment>
<dbReference type="CDD" id="cd23339">
    <property type="entry name" value="beta-trefoil_FSCN_fungal_FRG1-like"/>
    <property type="match status" value="1"/>
</dbReference>
<evidence type="ECO:0000256" key="4">
    <source>
        <dbReference type="SAM" id="MobiDB-lite"/>
    </source>
</evidence>
<evidence type="ECO:0000256" key="2">
    <source>
        <dbReference type="ARBA" id="ARBA00010878"/>
    </source>
</evidence>
<evidence type="ECO:0008006" key="7">
    <source>
        <dbReference type="Google" id="ProtNLM"/>
    </source>
</evidence>
<dbReference type="AlphaFoldDB" id="A0A9Q3CE30"/>
<organism evidence="5 6">
    <name type="scientific">Austropuccinia psidii MF-1</name>
    <dbReference type="NCBI Taxonomy" id="1389203"/>
    <lineage>
        <taxon>Eukaryota</taxon>
        <taxon>Fungi</taxon>
        <taxon>Dikarya</taxon>
        <taxon>Basidiomycota</taxon>
        <taxon>Pucciniomycotina</taxon>
        <taxon>Pucciniomycetes</taxon>
        <taxon>Pucciniales</taxon>
        <taxon>Sphaerophragmiaceae</taxon>
        <taxon>Austropuccinia</taxon>
    </lineage>
</organism>
<feature type="compositionally biased region" description="Polar residues" evidence="4">
    <location>
        <begin position="91"/>
        <end position="103"/>
    </location>
</feature>
<dbReference type="PANTHER" id="PTHR12928">
    <property type="entry name" value="FRG1 PROTEIN"/>
    <property type="match status" value="1"/>
</dbReference>
<sequence>MEPLPGSSTPSCIPIPLRDRWPGNRVTWKECGGRPPLAGLTGKFYLDGDSETAMANSQRKSTKLTFKGDKKEKKHRKRKREGNDDLDGLQDSPQQTEGWLNSPTQAHISGPLYMICVAPCLGTSSDPKPCALAIVPSPLSPIARVIPMALSSQALETLDPDDVNHVMVCTRVVDSSNKVTLRVANGRYLACDELGSVSAEREARGAQEEWIFEAVRPSRPSSPGPSSNPQSDQYSPDGLYVLKSVLYNTYLTVEEVANGKLEIRCDSSSSDDSSSHLLVRMQAAELIKSKKRLAEEHAKKGLLSKSNNTGLTILKAGQTISDLEANNIRQYQARGAGRLITPSESNAGLKKACKEGRLAEELLDRRAKLKSDRYAK</sequence>
<reference evidence="5" key="1">
    <citation type="submission" date="2021-03" db="EMBL/GenBank/DDBJ databases">
        <title>Draft genome sequence of rust myrtle Austropuccinia psidii MF-1, a brazilian biotype.</title>
        <authorList>
            <person name="Quecine M.C."/>
            <person name="Pachon D.M.R."/>
            <person name="Bonatelli M.L."/>
            <person name="Correr F.H."/>
            <person name="Franceschini L.M."/>
            <person name="Leite T.F."/>
            <person name="Margarido G.R.A."/>
            <person name="Almeida C.A."/>
            <person name="Ferrarezi J.A."/>
            <person name="Labate C.A."/>
        </authorList>
    </citation>
    <scope>NUCLEOTIDE SEQUENCE</scope>
    <source>
        <strain evidence="5">MF-1</strain>
    </source>
</reference>
<dbReference type="Proteomes" id="UP000765509">
    <property type="component" value="Unassembled WGS sequence"/>
</dbReference>
<protein>
    <recommendedName>
        <fullName evidence="7">Protein FRG1</fullName>
    </recommendedName>
</protein>
<keyword evidence="6" id="KW-1185">Reference proteome</keyword>
<comment type="caution">
    <text evidence="5">The sequence shown here is derived from an EMBL/GenBank/DDBJ whole genome shotgun (WGS) entry which is preliminary data.</text>
</comment>
<dbReference type="GO" id="GO:0005730">
    <property type="term" value="C:nucleolus"/>
    <property type="evidence" value="ECO:0007669"/>
    <property type="project" value="UniProtKB-SubCell"/>
</dbReference>
<feature type="region of interest" description="Disordered" evidence="4">
    <location>
        <begin position="51"/>
        <end position="103"/>
    </location>
</feature>
<dbReference type="GO" id="GO:0051015">
    <property type="term" value="F:actin filament binding"/>
    <property type="evidence" value="ECO:0007669"/>
    <property type="project" value="TreeGrafter"/>
</dbReference>
<dbReference type="InterPro" id="IPR010414">
    <property type="entry name" value="FRG1"/>
</dbReference>
<name>A0A9Q3CE30_9BASI</name>
<dbReference type="GO" id="GO:0071013">
    <property type="term" value="C:catalytic step 2 spliceosome"/>
    <property type="evidence" value="ECO:0007669"/>
    <property type="project" value="TreeGrafter"/>
</dbReference>
<evidence type="ECO:0000313" key="5">
    <source>
        <dbReference type="EMBL" id="MBW0480885.1"/>
    </source>
</evidence>
<evidence type="ECO:0000256" key="3">
    <source>
        <dbReference type="ARBA" id="ARBA00023242"/>
    </source>
</evidence>
<dbReference type="Pfam" id="PF06229">
    <property type="entry name" value="FRG1"/>
    <property type="match status" value="1"/>
</dbReference>
<dbReference type="OrthoDB" id="5539371at2759"/>
<accession>A0A9Q3CE30</accession>
<gene>
    <name evidence="5" type="ORF">O181_020600</name>
</gene>
<dbReference type="Gene3D" id="2.80.10.50">
    <property type="match status" value="1"/>
</dbReference>
<dbReference type="EMBL" id="AVOT02006152">
    <property type="protein sequence ID" value="MBW0480885.1"/>
    <property type="molecule type" value="Genomic_DNA"/>
</dbReference>
<dbReference type="InterPro" id="IPR008999">
    <property type="entry name" value="Actin-crosslinking"/>
</dbReference>
<proteinExistence type="inferred from homology"/>
<feature type="compositionally biased region" description="Low complexity" evidence="4">
    <location>
        <begin position="217"/>
        <end position="231"/>
    </location>
</feature>
<evidence type="ECO:0000313" key="6">
    <source>
        <dbReference type="Proteomes" id="UP000765509"/>
    </source>
</evidence>
<dbReference type="SUPFAM" id="SSF50405">
    <property type="entry name" value="Actin-crosslinking proteins"/>
    <property type="match status" value="1"/>
</dbReference>
<keyword evidence="3" id="KW-0539">Nucleus</keyword>
<dbReference type="PANTHER" id="PTHR12928:SF0">
    <property type="entry name" value="FSHD REGION GENE 1"/>
    <property type="match status" value="1"/>
</dbReference>
<comment type="subcellular location">
    <subcellularLocation>
        <location evidence="1">Nucleus</location>
        <location evidence="1">Nucleolus</location>
    </subcellularLocation>
</comment>